<reference evidence="4" key="3">
    <citation type="journal article" date="2017" name="Nature">
        <title>Genome sequence of the progenitor of the wheat D genome Aegilops tauschii.</title>
        <authorList>
            <person name="Luo M.C."/>
            <person name="Gu Y.Q."/>
            <person name="Puiu D."/>
            <person name="Wang H."/>
            <person name="Twardziok S.O."/>
            <person name="Deal K.R."/>
            <person name="Huo N."/>
            <person name="Zhu T."/>
            <person name="Wang L."/>
            <person name="Wang Y."/>
            <person name="McGuire P.E."/>
            <person name="Liu S."/>
            <person name="Long H."/>
            <person name="Ramasamy R.K."/>
            <person name="Rodriguez J.C."/>
            <person name="Van S.L."/>
            <person name="Yuan L."/>
            <person name="Wang Z."/>
            <person name="Xia Z."/>
            <person name="Xiao L."/>
            <person name="Anderson O.D."/>
            <person name="Ouyang S."/>
            <person name="Liang Y."/>
            <person name="Zimin A.V."/>
            <person name="Pertea G."/>
            <person name="Qi P."/>
            <person name="Bennetzen J.L."/>
            <person name="Dai X."/>
            <person name="Dawson M.W."/>
            <person name="Muller H.G."/>
            <person name="Kugler K."/>
            <person name="Rivarola-Duarte L."/>
            <person name="Spannagl M."/>
            <person name="Mayer K.F.X."/>
            <person name="Lu F.H."/>
            <person name="Bevan M.W."/>
            <person name="Leroy P."/>
            <person name="Li P."/>
            <person name="You F.M."/>
            <person name="Sun Q."/>
            <person name="Liu Z."/>
            <person name="Lyons E."/>
            <person name="Wicker T."/>
            <person name="Salzberg S.L."/>
            <person name="Devos K.M."/>
            <person name="Dvorak J."/>
        </authorList>
    </citation>
    <scope>NUCLEOTIDE SEQUENCE [LARGE SCALE GENOMIC DNA]</scope>
    <source>
        <strain evidence="4">cv. AL8/78</strain>
    </source>
</reference>
<evidence type="ECO:0000256" key="2">
    <source>
        <dbReference type="ARBA" id="ARBA00038337"/>
    </source>
</evidence>
<comment type="similarity">
    <text evidence="2">Belongs to the thioredoxin family. Plant F-type subfamily.</text>
</comment>
<dbReference type="SUPFAM" id="SSF52833">
    <property type="entry name" value="Thioredoxin-like"/>
    <property type="match status" value="1"/>
</dbReference>
<sequence length="62" mass="6997">QVVIDFTASWCGPCRIMAPIFADLAKKFPAAVFLKVDVDELKVMELMSLFTEYRGTNSELCH</sequence>
<dbReference type="InterPro" id="IPR017937">
    <property type="entry name" value="Thioredoxin_CS"/>
</dbReference>
<dbReference type="EnsemblPlants" id="AET1Gv20787800.17">
    <property type="protein sequence ID" value="AET1Gv20787800.17"/>
    <property type="gene ID" value="AET1Gv20787800"/>
</dbReference>
<dbReference type="InterPro" id="IPR036249">
    <property type="entry name" value="Thioredoxin-like_sf"/>
</dbReference>
<reference evidence="5" key="1">
    <citation type="journal article" date="2014" name="Science">
        <title>Ancient hybridizations among the ancestral genomes of bread wheat.</title>
        <authorList>
            <consortium name="International Wheat Genome Sequencing Consortium,"/>
            <person name="Marcussen T."/>
            <person name="Sandve S.R."/>
            <person name="Heier L."/>
            <person name="Spannagl M."/>
            <person name="Pfeifer M."/>
            <person name="Jakobsen K.S."/>
            <person name="Wulff B.B."/>
            <person name="Steuernagel B."/>
            <person name="Mayer K.F."/>
            <person name="Olsen O.A."/>
        </authorList>
    </citation>
    <scope>NUCLEOTIDE SEQUENCE [LARGE SCALE GENOMIC DNA]</scope>
    <source>
        <strain evidence="5">cv. AL8/78</strain>
    </source>
</reference>
<dbReference type="PROSITE" id="PS00194">
    <property type="entry name" value="THIOREDOXIN_1"/>
    <property type="match status" value="1"/>
</dbReference>
<evidence type="ECO:0000259" key="3">
    <source>
        <dbReference type="Pfam" id="PF00085"/>
    </source>
</evidence>
<keyword evidence="5" id="KW-1185">Reference proteome</keyword>
<dbReference type="CDD" id="cd02947">
    <property type="entry name" value="TRX_family"/>
    <property type="match status" value="1"/>
</dbReference>
<evidence type="ECO:0000313" key="4">
    <source>
        <dbReference type="EnsemblPlants" id="AET1Gv20787800.17"/>
    </source>
</evidence>
<dbReference type="Gramene" id="AET1Gv20787800.17">
    <property type="protein sequence ID" value="AET1Gv20787800.17"/>
    <property type="gene ID" value="AET1Gv20787800"/>
</dbReference>
<name>A0A452ZHP2_AEGTS</name>
<evidence type="ECO:0000256" key="1">
    <source>
        <dbReference type="ARBA" id="ARBA00023157"/>
    </source>
</evidence>
<reference evidence="4" key="5">
    <citation type="journal article" date="2021" name="G3 (Bethesda)">
        <title>Aegilops tauschii genome assembly Aet v5.0 features greater sequence contiguity and improved annotation.</title>
        <authorList>
            <person name="Wang L."/>
            <person name="Zhu T."/>
            <person name="Rodriguez J.C."/>
            <person name="Deal K.R."/>
            <person name="Dubcovsky J."/>
            <person name="McGuire P.E."/>
            <person name="Lux T."/>
            <person name="Spannagl M."/>
            <person name="Mayer K.F.X."/>
            <person name="Baldrich P."/>
            <person name="Meyers B.C."/>
            <person name="Huo N."/>
            <person name="Gu Y.Q."/>
            <person name="Zhou H."/>
            <person name="Devos K.M."/>
            <person name="Bennetzen J.L."/>
            <person name="Unver T."/>
            <person name="Budak H."/>
            <person name="Gulick P.J."/>
            <person name="Galiba G."/>
            <person name="Kalapos B."/>
            <person name="Nelson D.R."/>
            <person name="Li P."/>
            <person name="You F.M."/>
            <person name="Luo M.C."/>
            <person name="Dvorak J."/>
        </authorList>
    </citation>
    <scope>NUCLEOTIDE SEQUENCE [LARGE SCALE GENOMIC DNA]</scope>
    <source>
        <strain evidence="4">cv. AL8/78</strain>
    </source>
</reference>
<dbReference type="PANTHER" id="PTHR46115">
    <property type="entry name" value="THIOREDOXIN-LIKE PROTEIN 1"/>
    <property type="match status" value="1"/>
</dbReference>
<protein>
    <recommendedName>
        <fullName evidence="3">Thioredoxin domain-containing protein</fullName>
    </recommendedName>
</protein>
<dbReference type="Proteomes" id="UP000015105">
    <property type="component" value="Chromosome 1D"/>
</dbReference>
<reference evidence="4" key="4">
    <citation type="submission" date="2019-03" db="UniProtKB">
        <authorList>
            <consortium name="EnsemblPlants"/>
        </authorList>
    </citation>
    <scope>IDENTIFICATION</scope>
</reference>
<feature type="domain" description="Thioredoxin" evidence="3">
    <location>
        <begin position="2"/>
        <end position="43"/>
    </location>
</feature>
<dbReference type="InterPro" id="IPR013766">
    <property type="entry name" value="Thioredoxin_domain"/>
</dbReference>
<dbReference type="Pfam" id="PF00085">
    <property type="entry name" value="Thioredoxin"/>
    <property type="match status" value="1"/>
</dbReference>
<accession>A0A452ZHP2</accession>
<keyword evidence="1" id="KW-1015">Disulfide bond</keyword>
<reference evidence="5" key="2">
    <citation type="journal article" date="2017" name="Nat. Plants">
        <title>The Aegilops tauschii genome reveals multiple impacts of transposons.</title>
        <authorList>
            <person name="Zhao G."/>
            <person name="Zou C."/>
            <person name="Li K."/>
            <person name="Wang K."/>
            <person name="Li T."/>
            <person name="Gao L."/>
            <person name="Zhang X."/>
            <person name="Wang H."/>
            <person name="Yang Z."/>
            <person name="Liu X."/>
            <person name="Jiang W."/>
            <person name="Mao L."/>
            <person name="Kong X."/>
            <person name="Jiao Y."/>
            <person name="Jia J."/>
        </authorList>
    </citation>
    <scope>NUCLEOTIDE SEQUENCE [LARGE SCALE GENOMIC DNA]</scope>
    <source>
        <strain evidence="5">cv. AL8/78</strain>
    </source>
</reference>
<dbReference type="AlphaFoldDB" id="A0A452ZHP2"/>
<evidence type="ECO:0000313" key="5">
    <source>
        <dbReference type="Proteomes" id="UP000015105"/>
    </source>
</evidence>
<proteinExistence type="inferred from homology"/>
<dbReference type="Gene3D" id="3.40.30.10">
    <property type="entry name" value="Glutaredoxin"/>
    <property type="match status" value="1"/>
</dbReference>
<organism evidence="4 5">
    <name type="scientific">Aegilops tauschii subsp. strangulata</name>
    <name type="common">Goatgrass</name>
    <dbReference type="NCBI Taxonomy" id="200361"/>
    <lineage>
        <taxon>Eukaryota</taxon>
        <taxon>Viridiplantae</taxon>
        <taxon>Streptophyta</taxon>
        <taxon>Embryophyta</taxon>
        <taxon>Tracheophyta</taxon>
        <taxon>Spermatophyta</taxon>
        <taxon>Magnoliopsida</taxon>
        <taxon>Liliopsida</taxon>
        <taxon>Poales</taxon>
        <taxon>Poaceae</taxon>
        <taxon>BOP clade</taxon>
        <taxon>Pooideae</taxon>
        <taxon>Triticodae</taxon>
        <taxon>Triticeae</taxon>
        <taxon>Triticinae</taxon>
        <taxon>Aegilops</taxon>
    </lineage>
</organism>